<evidence type="ECO:0000313" key="4">
    <source>
        <dbReference type="Proteomes" id="UP000594586"/>
    </source>
</evidence>
<keyword evidence="1" id="KW-0175">Coiled coil</keyword>
<keyword evidence="4" id="KW-1185">Reference proteome</keyword>
<dbReference type="EMBL" id="CP064955">
    <property type="protein sequence ID" value="QPK83175.1"/>
    <property type="molecule type" value="Genomic_DNA"/>
</dbReference>
<dbReference type="Proteomes" id="UP000594586">
    <property type="component" value="Chromosome"/>
</dbReference>
<reference evidence="3 4" key="1">
    <citation type="submission" date="2020-11" db="EMBL/GenBank/DDBJ databases">
        <title>Corynebacterium sp. MC1420.</title>
        <authorList>
            <person name="Zhou J."/>
        </authorList>
    </citation>
    <scope>NUCLEOTIDE SEQUENCE [LARGE SCALE GENOMIC DNA]</scope>
    <source>
        <strain evidence="3 4">MC1420</strain>
    </source>
</reference>
<dbReference type="KEGG" id="cqn:G7Y29_10155"/>
<name>A0A7T0PEV2_9CORY</name>
<organism evidence="3 4">
    <name type="scientific">Corynebacterium qintianiae</name>
    <dbReference type="NCBI Taxonomy" id="2709392"/>
    <lineage>
        <taxon>Bacteria</taxon>
        <taxon>Bacillati</taxon>
        <taxon>Actinomycetota</taxon>
        <taxon>Actinomycetes</taxon>
        <taxon>Mycobacteriales</taxon>
        <taxon>Corynebacteriaceae</taxon>
        <taxon>Corynebacterium</taxon>
    </lineage>
</organism>
<dbReference type="RefSeq" id="WP_165002450.1">
    <property type="nucleotide sequence ID" value="NZ_CP064955.1"/>
</dbReference>
<proteinExistence type="predicted"/>
<dbReference type="InterPro" id="IPR045522">
    <property type="entry name" value="DUF6474"/>
</dbReference>
<evidence type="ECO:0000256" key="2">
    <source>
        <dbReference type="SAM" id="MobiDB-lite"/>
    </source>
</evidence>
<gene>
    <name evidence="3" type="ORF">G7Y29_10155</name>
</gene>
<dbReference type="Pfam" id="PF20079">
    <property type="entry name" value="DUF6474"/>
    <property type="match status" value="1"/>
</dbReference>
<protein>
    <submittedName>
        <fullName evidence="3">Uncharacterized protein</fullName>
    </submittedName>
</protein>
<accession>A0A7T0PEV2</accession>
<evidence type="ECO:0000256" key="1">
    <source>
        <dbReference type="SAM" id="Coils"/>
    </source>
</evidence>
<evidence type="ECO:0000313" key="3">
    <source>
        <dbReference type="EMBL" id="QPK83175.1"/>
    </source>
</evidence>
<feature type="coiled-coil region" evidence="1">
    <location>
        <begin position="4"/>
        <end position="68"/>
    </location>
</feature>
<feature type="region of interest" description="Disordered" evidence="2">
    <location>
        <begin position="185"/>
        <end position="214"/>
    </location>
</feature>
<dbReference type="AlphaFoldDB" id="A0A7T0PEV2"/>
<sequence length="214" mass="24399">MGIIETIRKNRAKTKADIKAAEVRARQLAKNEAKQEHRTAKLLDKAEKRLLNEEKKGLKRKRKHEKKLAETQLKRIEQSGLTQKKAKNWVGAARVLVPVLLPLAYKAMTSYQQNRIESRANTMGLSSQDLSRYSGRGAELKARIDALRGNTDRLHDTPALSSSFIKDVDVRLDELEQAVRNAERLNPEQQRLAHSSIERELDEVTGEIQEKTSR</sequence>